<evidence type="ECO:0000256" key="1">
    <source>
        <dbReference type="ARBA" id="ARBA00004651"/>
    </source>
</evidence>
<name>A0ABU3IC82_9ACTO</name>
<dbReference type="RefSeq" id="WP_313273182.1">
    <property type="nucleotide sequence ID" value="NZ_JASXSX010000001.1"/>
</dbReference>
<keyword evidence="2 7" id="KW-0813">Transport</keyword>
<keyword evidence="5 7" id="KW-1133">Transmembrane helix</keyword>
<accession>A0ABU3IC82</accession>
<keyword evidence="3" id="KW-1003">Cell membrane</keyword>
<dbReference type="PANTHER" id="PTHR30193">
    <property type="entry name" value="ABC TRANSPORTER PERMEASE PROTEIN"/>
    <property type="match status" value="1"/>
</dbReference>
<keyword evidence="11" id="KW-1185">Reference proteome</keyword>
<evidence type="ECO:0000313" key="10">
    <source>
        <dbReference type="EMBL" id="MDT3767541.1"/>
    </source>
</evidence>
<evidence type="ECO:0000256" key="7">
    <source>
        <dbReference type="RuleBase" id="RU363032"/>
    </source>
</evidence>
<feature type="transmembrane region" description="Helical" evidence="7">
    <location>
        <begin position="301"/>
        <end position="322"/>
    </location>
</feature>
<feature type="transmembrane region" description="Helical" evidence="7">
    <location>
        <begin position="107"/>
        <end position="130"/>
    </location>
</feature>
<dbReference type="InterPro" id="IPR000515">
    <property type="entry name" value="MetI-like"/>
</dbReference>
<evidence type="ECO:0000259" key="9">
    <source>
        <dbReference type="PROSITE" id="PS50928"/>
    </source>
</evidence>
<dbReference type="Gene3D" id="1.10.3720.10">
    <property type="entry name" value="MetI-like"/>
    <property type="match status" value="1"/>
</dbReference>
<keyword evidence="4 7" id="KW-0812">Transmembrane</keyword>
<dbReference type="Proteomes" id="UP001247542">
    <property type="component" value="Unassembled WGS sequence"/>
</dbReference>
<gene>
    <name evidence="10" type="ORF">QS713_05625</name>
</gene>
<dbReference type="InterPro" id="IPR051393">
    <property type="entry name" value="ABC_transporter_permease"/>
</dbReference>
<comment type="caution">
    <text evidence="10">The sequence shown here is derived from an EMBL/GenBank/DDBJ whole genome shotgun (WGS) entry which is preliminary data.</text>
</comment>
<keyword evidence="6 7" id="KW-0472">Membrane</keyword>
<evidence type="ECO:0000256" key="2">
    <source>
        <dbReference type="ARBA" id="ARBA00022448"/>
    </source>
</evidence>
<dbReference type="CDD" id="cd06261">
    <property type="entry name" value="TM_PBP2"/>
    <property type="match status" value="1"/>
</dbReference>
<dbReference type="SUPFAM" id="SSF161098">
    <property type="entry name" value="MetI-like"/>
    <property type="match status" value="1"/>
</dbReference>
<evidence type="ECO:0000256" key="3">
    <source>
        <dbReference type="ARBA" id="ARBA00022475"/>
    </source>
</evidence>
<dbReference type="InterPro" id="IPR035906">
    <property type="entry name" value="MetI-like_sf"/>
</dbReference>
<dbReference type="PROSITE" id="PS50928">
    <property type="entry name" value="ABC_TM1"/>
    <property type="match status" value="1"/>
</dbReference>
<feature type="compositionally biased region" description="Basic residues" evidence="8">
    <location>
        <begin position="22"/>
        <end position="31"/>
    </location>
</feature>
<evidence type="ECO:0000256" key="8">
    <source>
        <dbReference type="SAM" id="MobiDB-lite"/>
    </source>
</evidence>
<evidence type="ECO:0000256" key="5">
    <source>
        <dbReference type="ARBA" id="ARBA00022989"/>
    </source>
</evidence>
<reference evidence="10 11" key="1">
    <citation type="submission" date="2023-06" db="EMBL/GenBank/DDBJ databases">
        <title>Draft genome sequence of Gleimia hominis type strain CCUG 57540T.</title>
        <authorList>
            <person name="Salva-Serra F."/>
            <person name="Cardew S."/>
            <person name="Jensie Markopoulos S."/>
            <person name="Ohlen M."/>
            <person name="Inganas E."/>
            <person name="Svensson-Stadler L."/>
            <person name="Moore E.R.B."/>
        </authorList>
    </citation>
    <scope>NUCLEOTIDE SEQUENCE [LARGE SCALE GENOMIC DNA]</scope>
    <source>
        <strain evidence="10 11">CCUG 57540</strain>
    </source>
</reference>
<feature type="transmembrane region" description="Helical" evidence="7">
    <location>
        <begin position="37"/>
        <end position="65"/>
    </location>
</feature>
<evidence type="ECO:0000313" key="11">
    <source>
        <dbReference type="Proteomes" id="UP001247542"/>
    </source>
</evidence>
<feature type="domain" description="ABC transmembrane type-1" evidence="9">
    <location>
        <begin position="104"/>
        <end position="319"/>
    </location>
</feature>
<feature type="transmembrane region" description="Helical" evidence="7">
    <location>
        <begin position="142"/>
        <end position="162"/>
    </location>
</feature>
<comment type="subcellular location">
    <subcellularLocation>
        <location evidence="1 7">Cell membrane</location>
        <topology evidence="1 7">Multi-pass membrane protein</topology>
    </subcellularLocation>
</comment>
<dbReference type="EMBL" id="JASXSX010000001">
    <property type="protein sequence ID" value="MDT3767541.1"/>
    <property type="molecule type" value="Genomic_DNA"/>
</dbReference>
<proteinExistence type="inferred from homology"/>
<comment type="similarity">
    <text evidence="7">Belongs to the binding-protein-dependent transport system permease family.</text>
</comment>
<evidence type="ECO:0000256" key="4">
    <source>
        <dbReference type="ARBA" id="ARBA00022692"/>
    </source>
</evidence>
<dbReference type="Pfam" id="PF00528">
    <property type="entry name" value="BPD_transp_1"/>
    <property type="match status" value="1"/>
</dbReference>
<organism evidence="10 11">
    <name type="scientific">Gleimia hominis</name>
    <dbReference type="NCBI Taxonomy" id="595468"/>
    <lineage>
        <taxon>Bacteria</taxon>
        <taxon>Bacillati</taxon>
        <taxon>Actinomycetota</taxon>
        <taxon>Actinomycetes</taxon>
        <taxon>Actinomycetales</taxon>
        <taxon>Actinomycetaceae</taxon>
        <taxon>Gleimia</taxon>
    </lineage>
</organism>
<dbReference type="PANTHER" id="PTHR30193:SF41">
    <property type="entry name" value="DIACETYLCHITOBIOSE UPTAKE SYSTEM PERMEASE PROTEIN NGCF"/>
    <property type="match status" value="1"/>
</dbReference>
<feature type="transmembrane region" description="Helical" evidence="7">
    <location>
        <begin position="242"/>
        <end position="262"/>
    </location>
</feature>
<evidence type="ECO:0000256" key="6">
    <source>
        <dbReference type="ARBA" id="ARBA00023136"/>
    </source>
</evidence>
<feature type="transmembrane region" description="Helical" evidence="7">
    <location>
        <begin position="199"/>
        <end position="216"/>
    </location>
</feature>
<feature type="region of interest" description="Disordered" evidence="8">
    <location>
        <begin position="1"/>
        <end position="31"/>
    </location>
</feature>
<sequence>MTTSASVGTRARRSSVSTAQQKKNKRKHRPSKRDARVGLAFVAPFAIGFVLVFLIPIAVSIYISFFRTVTEGGDLYGTGESVQQFVGLMNYEYVVTSPQFWRGILRVFIYTCFQVPVMIIAALALALALDSFLVRHVTIYRLGYFLPFAIPGIVAAMIWLYLYSPELSPIVKGLAALGLNVDFLNQNIILASMANMTTWTYTGYNMLIFLAALQAIPKDLSEAARIDGASGWQIVTRIKIPMVRGAALLAVLLSIVGTIQLFNEPTVLAASQTWMGKDYTPMMMAYNTMMGTISPSGDGPASAISIVMAAIAGVLAVVYAVASEKVAK</sequence>
<protein>
    <submittedName>
        <fullName evidence="10">Sugar ABC transporter permease</fullName>
    </submittedName>
</protein>